<name>A0A0N4UB18_DRAME</name>
<evidence type="ECO:0000313" key="9">
    <source>
        <dbReference type="EMBL" id="VDN58287.1"/>
    </source>
</evidence>
<dbReference type="Pfam" id="PF24805">
    <property type="entry name" value="EIF3I"/>
    <property type="match status" value="1"/>
</dbReference>
<dbReference type="EMBL" id="UYYG01001167">
    <property type="protein sequence ID" value="VDN58287.1"/>
    <property type="molecule type" value="Genomic_DNA"/>
</dbReference>
<dbReference type="STRING" id="318479.A0A0N4UB18"/>
<reference evidence="9 11" key="2">
    <citation type="submission" date="2018-11" db="EMBL/GenBank/DDBJ databases">
        <authorList>
            <consortium name="Pathogen Informatics"/>
        </authorList>
    </citation>
    <scope>NUCLEOTIDE SEQUENCE [LARGE SCALE GENOMIC DNA]</scope>
</reference>
<comment type="subunit">
    <text evidence="7">Component of the eukaryotic translation initiation factor 3 (eIF-3) complex.</text>
</comment>
<sequence length="326" mass="36711">MHPLSLKGHDRALTRVRINRDGDLLFSSGKDKSSSVWYMENGERIGTYDGHNGVIWDLDVSWDTKHLCSASGDDSIKLWDCETGHIISSLSTLTGARSISMSYSGNIIGFTTIKMTQNQASLCVIDIRDGSQMTGETSPLLRELLQIQANSCVWTHLDDTICTGNEKGHIHQFDLRERKMSNFNDQSHKFQINDMQMCEEQGFLITASKDKTARLFDAYTLDCLKIYKSERPVNSAAISPIREHIILGGGEEAMKVTQTVLSSGHFEAKLYHMVFEEEFARFKGHFGPINTLAFHPNGTAVVTGGEDGYIRIQEFDPDYLNFDYEF</sequence>
<dbReference type="GO" id="GO:0071541">
    <property type="term" value="C:eukaryotic translation initiation factor 3 complex, eIF3m"/>
    <property type="evidence" value="ECO:0007669"/>
    <property type="project" value="TreeGrafter"/>
</dbReference>
<dbReference type="InterPro" id="IPR036322">
    <property type="entry name" value="WD40_repeat_dom_sf"/>
</dbReference>
<accession>A0A0N4UB18</accession>
<dbReference type="PANTHER" id="PTHR19877">
    <property type="entry name" value="EUKARYOTIC TRANSLATION INITIATION FACTOR 3 SUBUNIT I"/>
    <property type="match status" value="1"/>
</dbReference>
<dbReference type="PROSITE" id="PS50294">
    <property type="entry name" value="WD_REPEATS_REGION"/>
    <property type="match status" value="3"/>
</dbReference>
<feature type="repeat" description="WD" evidence="8">
    <location>
        <begin position="282"/>
        <end position="312"/>
    </location>
</feature>
<evidence type="ECO:0000256" key="2">
    <source>
        <dbReference type="ARBA" id="ARBA00022540"/>
    </source>
</evidence>
<dbReference type="Gene3D" id="2.130.10.10">
    <property type="entry name" value="YVTN repeat-like/Quinoprotein amine dehydrogenase"/>
    <property type="match status" value="1"/>
</dbReference>
<evidence type="ECO:0000256" key="6">
    <source>
        <dbReference type="ARBA" id="ARBA00038394"/>
    </source>
</evidence>
<organism evidence="10 12">
    <name type="scientific">Dracunculus medinensis</name>
    <name type="common">Guinea worm</name>
    <dbReference type="NCBI Taxonomy" id="318479"/>
    <lineage>
        <taxon>Eukaryota</taxon>
        <taxon>Metazoa</taxon>
        <taxon>Ecdysozoa</taxon>
        <taxon>Nematoda</taxon>
        <taxon>Chromadorea</taxon>
        <taxon>Rhabditida</taxon>
        <taxon>Spirurina</taxon>
        <taxon>Dracunculoidea</taxon>
        <taxon>Dracunculidae</taxon>
        <taxon>Dracunculus</taxon>
    </lineage>
</organism>
<dbReference type="GO" id="GO:0003723">
    <property type="term" value="F:RNA binding"/>
    <property type="evidence" value="ECO:0007669"/>
    <property type="project" value="TreeGrafter"/>
</dbReference>
<dbReference type="AlphaFoldDB" id="A0A0N4UB18"/>
<keyword evidence="4" id="KW-0677">Repeat</keyword>
<comment type="similarity">
    <text evidence="7">Belongs to the eIF-3 subunit I family.</text>
</comment>
<dbReference type="SMART" id="SM00320">
    <property type="entry name" value="WD40"/>
    <property type="match status" value="6"/>
</dbReference>
<evidence type="ECO:0000313" key="12">
    <source>
        <dbReference type="WBParaSite" id="DME_0000437701-mRNA-1"/>
    </source>
</evidence>
<comment type="subcellular location">
    <subcellularLocation>
        <location evidence="7">Cytoplasm</location>
    </subcellularLocation>
</comment>
<keyword evidence="2 7" id="KW-0396">Initiation factor</keyword>
<protein>
    <recommendedName>
        <fullName evidence="7">Eukaryotic translation initiation factor 3 subunit I</fullName>
        <shortName evidence="7">eIF3i</shortName>
    </recommendedName>
</protein>
<dbReference type="InterPro" id="IPR027525">
    <property type="entry name" value="eIF3i"/>
</dbReference>
<feature type="repeat" description="WD" evidence="8">
    <location>
        <begin position="6"/>
        <end position="47"/>
    </location>
</feature>
<evidence type="ECO:0000256" key="8">
    <source>
        <dbReference type="PROSITE-ProRule" id="PRU00221"/>
    </source>
</evidence>
<dbReference type="InterPro" id="IPR015943">
    <property type="entry name" value="WD40/YVTN_repeat-like_dom_sf"/>
</dbReference>
<comment type="similarity">
    <text evidence="6">Belongs to the WD repeat STRAP family.</text>
</comment>
<dbReference type="Proteomes" id="UP000038040">
    <property type="component" value="Unplaced"/>
</dbReference>
<dbReference type="Proteomes" id="UP000274756">
    <property type="component" value="Unassembled WGS sequence"/>
</dbReference>
<evidence type="ECO:0000256" key="7">
    <source>
        <dbReference type="HAMAP-Rule" id="MF_03008"/>
    </source>
</evidence>
<evidence type="ECO:0000256" key="5">
    <source>
        <dbReference type="ARBA" id="ARBA00022917"/>
    </source>
</evidence>
<gene>
    <name evidence="9" type="ORF">DME_LOCUS8260</name>
</gene>
<dbReference type="PROSITE" id="PS50082">
    <property type="entry name" value="WD_REPEATS_2"/>
    <property type="match status" value="3"/>
</dbReference>
<keyword evidence="3 8" id="KW-0853">WD repeat</keyword>
<evidence type="ECO:0000313" key="11">
    <source>
        <dbReference type="Proteomes" id="UP000274756"/>
    </source>
</evidence>
<reference evidence="12" key="1">
    <citation type="submission" date="2017-02" db="UniProtKB">
        <authorList>
            <consortium name="WormBaseParasite"/>
        </authorList>
    </citation>
    <scope>IDENTIFICATION</scope>
</reference>
<dbReference type="GO" id="GO:0016282">
    <property type="term" value="C:eukaryotic 43S preinitiation complex"/>
    <property type="evidence" value="ECO:0007669"/>
    <property type="project" value="UniProtKB-UniRule"/>
</dbReference>
<proteinExistence type="inferred from homology"/>
<dbReference type="GO" id="GO:0003743">
    <property type="term" value="F:translation initiation factor activity"/>
    <property type="evidence" value="ECO:0007669"/>
    <property type="project" value="UniProtKB-UniRule"/>
</dbReference>
<keyword evidence="5 7" id="KW-0648">Protein biosynthesis</keyword>
<dbReference type="GO" id="GO:0033290">
    <property type="term" value="C:eukaryotic 48S preinitiation complex"/>
    <property type="evidence" value="ECO:0007669"/>
    <property type="project" value="UniProtKB-UniRule"/>
</dbReference>
<evidence type="ECO:0000256" key="3">
    <source>
        <dbReference type="ARBA" id="ARBA00022574"/>
    </source>
</evidence>
<dbReference type="WBParaSite" id="DME_0000437701-mRNA-1">
    <property type="protein sequence ID" value="DME_0000437701-mRNA-1"/>
    <property type="gene ID" value="DME_0000437701"/>
</dbReference>
<dbReference type="HAMAP" id="MF_03008">
    <property type="entry name" value="eIF3i"/>
    <property type="match status" value="1"/>
</dbReference>
<dbReference type="OrthoDB" id="24966at2759"/>
<dbReference type="PANTHER" id="PTHR19877:SF1">
    <property type="entry name" value="EUKARYOTIC TRANSLATION INITIATION FACTOR 3 SUBUNIT I"/>
    <property type="match status" value="1"/>
</dbReference>
<dbReference type="InterPro" id="IPR001680">
    <property type="entry name" value="WD40_rpt"/>
</dbReference>
<feature type="repeat" description="WD" evidence="8">
    <location>
        <begin position="48"/>
        <end position="89"/>
    </location>
</feature>
<evidence type="ECO:0000256" key="1">
    <source>
        <dbReference type="ARBA" id="ARBA00022490"/>
    </source>
</evidence>
<keyword evidence="1 7" id="KW-0963">Cytoplasm</keyword>
<comment type="function">
    <text evidence="7">Component of the eukaryotic translation initiation factor 3 (eIF-3) complex, which is involved in protein synthesis of a specialized repertoire of mRNAs and, together with other initiation factors, stimulates binding of mRNA and methionyl-tRNAi to the 40S ribosome. The eIF-3 complex specifically targets and initiates translation of a subset of mRNAs involved in cell proliferation.</text>
</comment>
<dbReference type="GO" id="GO:0001732">
    <property type="term" value="P:formation of cytoplasmic translation initiation complex"/>
    <property type="evidence" value="ECO:0007669"/>
    <property type="project" value="UniProtKB-UniRule"/>
</dbReference>
<evidence type="ECO:0000313" key="10">
    <source>
        <dbReference type="Proteomes" id="UP000038040"/>
    </source>
</evidence>
<evidence type="ECO:0000256" key="4">
    <source>
        <dbReference type="ARBA" id="ARBA00022737"/>
    </source>
</evidence>
<dbReference type="SUPFAM" id="SSF50978">
    <property type="entry name" value="WD40 repeat-like"/>
    <property type="match status" value="1"/>
</dbReference>
<keyword evidence="11" id="KW-1185">Reference proteome</keyword>